<evidence type="ECO:0000313" key="1">
    <source>
        <dbReference type="EMBL" id="KKM07584.1"/>
    </source>
</evidence>
<dbReference type="AlphaFoldDB" id="A0A0F9H8X7"/>
<dbReference type="Pfam" id="PF12686">
    <property type="entry name" value="DUF3800"/>
    <property type="match status" value="1"/>
</dbReference>
<dbReference type="InterPro" id="IPR024524">
    <property type="entry name" value="DUF3800"/>
</dbReference>
<proteinExistence type="predicted"/>
<name>A0A0F9H8X7_9ZZZZ</name>
<organism evidence="1">
    <name type="scientific">marine sediment metagenome</name>
    <dbReference type="NCBI Taxonomy" id="412755"/>
    <lineage>
        <taxon>unclassified sequences</taxon>
        <taxon>metagenomes</taxon>
        <taxon>ecological metagenomes</taxon>
    </lineage>
</organism>
<protein>
    <recommendedName>
        <fullName evidence="2">DUF3800 domain-containing protein</fullName>
    </recommendedName>
</protein>
<sequence length="253" mass="30536">IIHEQYWDWIHQESKNLKSKIWALVKDKLLQIDPPDDFELHMKEISRKEGYYSTIGDDDEKLRNIWRELYSFISNLFIKIVSIVVHKEHFTNQNFVDVGKWAFKLLIERLNRYVIDNHPEKEQHIMIVMDSVDPDFDEQKRREIENFIKYGTGQGWEEFPEHVIETPFIVDSKIHSGVQLADLVAYLVRRYAMKYFGLSPGAFFNHYCDNLMPFIENKFYRHDSYTLKGYGMMIFPRNIPLEEQFWKVFYGYK</sequence>
<gene>
    <name evidence="1" type="ORF">LCGC14_1732480</name>
</gene>
<dbReference type="EMBL" id="LAZR01015737">
    <property type="protein sequence ID" value="KKM07584.1"/>
    <property type="molecule type" value="Genomic_DNA"/>
</dbReference>
<reference evidence="1" key="1">
    <citation type="journal article" date="2015" name="Nature">
        <title>Complex archaea that bridge the gap between prokaryotes and eukaryotes.</title>
        <authorList>
            <person name="Spang A."/>
            <person name="Saw J.H."/>
            <person name="Jorgensen S.L."/>
            <person name="Zaremba-Niedzwiedzka K."/>
            <person name="Martijn J."/>
            <person name="Lind A.E."/>
            <person name="van Eijk R."/>
            <person name="Schleper C."/>
            <person name="Guy L."/>
            <person name="Ettema T.J."/>
        </authorList>
    </citation>
    <scope>NUCLEOTIDE SEQUENCE</scope>
</reference>
<evidence type="ECO:0008006" key="2">
    <source>
        <dbReference type="Google" id="ProtNLM"/>
    </source>
</evidence>
<comment type="caution">
    <text evidence="1">The sequence shown here is derived from an EMBL/GenBank/DDBJ whole genome shotgun (WGS) entry which is preliminary data.</text>
</comment>
<feature type="non-terminal residue" evidence="1">
    <location>
        <position position="1"/>
    </location>
</feature>
<accession>A0A0F9H8X7</accession>